<feature type="transmembrane region" description="Helical" evidence="11">
    <location>
        <begin position="225"/>
        <end position="247"/>
    </location>
</feature>
<keyword evidence="6 11" id="KW-0812">Transmembrane</keyword>
<evidence type="ECO:0000256" key="5">
    <source>
        <dbReference type="ARBA" id="ARBA00022618"/>
    </source>
</evidence>
<comment type="subcellular location">
    <subcellularLocation>
        <location evidence="1">Cell membrane</location>
        <topology evidence="1">Multi-pass membrane protein</topology>
    </subcellularLocation>
</comment>
<gene>
    <name evidence="14" type="ORF">FUAX_16300</name>
</gene>
<organism evidence="14 15">
    <name type="scientific">Fulvitalea axinellae</name>
    <dbReference type="NCBI Taxonomy" id="1182444"/>
    <lineage>
        <taxon>Bacteria</taxon>
        <taxon>Pseudomonadati</taxon>
        <taxon>Bacteroidota</taxon>
        <taxon>Cytophagia</taxon>
        <taxon>Cytophagales</taxon>
        <taxon>Persicobacteraceae</taxon>
        <taxon>Fulvitalea</taxon>
    </lineage>
</organism>
<keyword evidence="4 10" id="KW-1003">Cell membrane</keyword>
<keyword evidence="7 11" id="KW-1133">Transmembrane helix</keyword>
<evidence type="ECO:0000256" key="4">
    <source>
        <dbReference type="ARBA" id="ARBA00022475"/>
    </source>
</evidence>
<dbReference type="RefSeq" id="WP_338394413.1">
    <property type="nucleotide sequence ID" value="NZ_AP025314.1"/>
</dbReference>
<dbReference type="Pfam" id="PF18075">
    <property type="entry name" value="FtsX_ECD"/>
    <property type="match status" value="1"/>
</dbReference>
<feature type="transmembrane region" description="Helical" evidence="11">
    <location>
        <begin position="20"/>
        <end position="40"/>
    </location>
</feature>
<dbReference type="EMBL" id="AP025314">
    <property type="protein sequence ID" value="BDD09198.1"/>
    <property type="molecule type" value="Genomic_DNA"/>
</dbReference>
<evidence type="ECO:0000256" key="1">
    <source>
        <dbReference type="ARBA" id="ARBA00004651"/>
    </source>
</evidence>
<evidence type="ECO:0000259" key="12">
    <source>
        <dbReference type="Pfam" id="PF02687"/>
    </source>
</evidence>
<evidence type="ECO:0000256" key="11">
    <source>
        <dbReference type="SAM" id="Phobius"/>
    </source>
</evidence>
<evidence type="ECO:0000256" key="6">
    <source>
        <dbReference type="ARBA" id="ARBA00022692"/>
    </source>
</evidence>
<keyword evidence="15" id="KW-1185">Reference proteome</keyword>
<accession>A0AAU9CME8</accession>
<dbReference type="Proteomes" id="UP001348817">
    <property type="component" value="Chromosome"/>
</dbReference>
<evidence type="ECO:0000256" key="3">
    <source>
        <dbReference type="ARBA" id="ARBA00021907"/>
    </source>
</evidence>
<dbReference type="InterPro" id="IPR004513">
    <property type="entry name" value="FtsX"/>
</dbReference>
<name>A0AAU9CME8_9BACT</name>
<evidence type="ECO:0000259" key="13">
    <source>
        <dbReference type="Pfam" id="PF18075"/>
    </source>
</evidence>
<evidence type="ECO:0000256" key="2">
    <source>
        <dbReference type="ARBA" id="ARBA00007379"/>
    </source>
</evidence>
<dbReference type="Gene3D" id="3.30.70.3040">
    <property type="match status" value="1"/>
</dbReference>
<evidence type="ECO:0000256" key="9">
    <source>
        <dbReference type="ARBA" id="ARBA00023306"/>
    </source>
</evidence>
<keyword evidence="9 10" id="KW-0131">Cell cycle</keyword>
<feature type="transmembrane region" description="Helical" evidence="11">
    <location>
        <begin position="169"/>
        <end position="189"/>
    </location>
</feature>
<dbReference type="GO" id="GO:0051301">
    <property type="term" value="P:cell division"/>
    <property type="evidence" value="ECO:0007669"/>
    <property type="project" value="UniProtKB-KW"/>
</dbReference>
<dbReference type="PANTHER" id="PTHR47755">
    <property type="entry name" value="CELL DIVISION PROTEIN FTSX"/>
    <property type="match status" value="1"/>
</dbReference>
<dbReference type="Pfam" id="PF02687">
    <property type="entry name" value="FtsX"/>
    <property type="match status" value="1"/>
</dbReference>
<dbReference type="PANTHER" id="PTHR47755:SF1">
    <property type="entry name" value="CELL DIVISION PROTEIN FTSX"/>
    <property type="match status" value="1"/>
</dbReference>
<evidence type="ECO:0000256" key="10">
    <source>
        <dbReference type="PIRNR" id="PIRNR003097"/>
    </source>
</evidence>
<evidence type="ECO:0000256" key="7">
    <source>
        <dbReference type="ARBA" id="ARBA00022989"/>
    </source>
</evidence>
<keyword evidence="8 10" id="KW-0472">Membrane</keyword>
<dbReference type="KEGG" id="fax:FUAX_16300"/>
<comment type="similarity">
    <text evidence="2 10">Belongs to the ABC-4 integral membrane protein family. FtsX subfamily.</text>
</comment>
<dbReference type="GO" id="GO:0005886">
    <property type="term" value="C:plasma membrane"/>
    <property type="evidence" value="ECO:0007669"/>
    <property type="project" value="UniProtKB-SubCell"/>
</dbReference>
<reference evidence="14 15" key="1">
    <citation type="submission" date="2021-12" db="EMBL/GenBank/DDBJ databases">
        <title>Genome sequencing of bacteria with rrn-lacking chromosome and rrn-plasmid.</title>
        <authorList>
            <person name="Anda M."/>
            <person name="Iwasaki W."/>
        </authorList>
    </citation>
    <scope>NUCLEOTIDE SEQUENCE [LARGE SCALE GENOMIC DNA]</scope>
    <source>
        <strain evidence="14 15">DSM 100852</strain>
    </source>
</reference>
<feature type="transmembrane region" description="Helical" evidence="11">
    <location>
        <begin position="262"/>
        <end position="283"/>
    </location>
</feature>
<protein>
    <recommendedName>
        <fullName evidence="3 10">Cell division protein FtsX</fullName>
    </recommendedName>
</protein>
<dbReference type="InterPro" id="IPR003838">
    <property type="entry name" value="ABC3_permease_C"/>
</dbReference>
<evidence type="ECO:0000313" key="14">
    <source>
        <dbReference type="EMBL" id="BDD09198.1"/>
    </source>
</evidence>
<feature type="domain" description="ABC3 transporter permease C-terminal" evidence="12">
    <location>
        <begin position="175"/>
        <end position="292"/>
    </location>
</feature>
<evidence type="ECO:0000256" key="8">
    <source>
        <dbReference type="ARBA" id="ARBA00023136"/>
    </source>
</evidence>
<dbReference type="AlphaFoldDB" id="A0AAU9CME8"/>
<dbReference type="InterPro" id="IPR040690">
    <property type="entry name" value="FtsX_ECD"/>
</dbReference>
<evidence type="ECO:0000313" key="15">
    <source>
        <dbReference type="Proteomes" id="UP001348817"/>
    </source>
</evidence>
<proteinExistence type="inferred from homology"/>
<dbReference type="PIRSF" id="PIRSF003097">
    <property type="entry name" value="FtsX"/>
    <property type="match status" value="1"/>
</dbReference>
<keyword evidence="5 10" id="KW-0132">Cell division</keyword>
<sequence>MKQSSATPTAKKIGKYPSLNIIFSVYLALVVLGSFGLLFLGSNGLSKLVKNNVELNVFLDKKMSDNDRISLSRVLEKSPFVNSEVESPIEFVSKEQAASRYITDTGEDFTKFLGFNPLRDAFIVKVNESYHPMDSLASVKASLEDRSGIFEVTYVENIIDSINKNLRRLSIILLAVSGVLILAVLLLIRNTIKLSLYSQRFLIRSMLLVGATEGFVCRPFLRKSILYGMISGVGAGATILALAWMAIQHIPELDSVIPEQRMQLLVLSLVGVGMMICYFSTFLSIRKFMRSSLDELF</sequence>
<feature type="domain" description="FtsX extracellular" evidence="13">
    <location>
        <begin position="53"/>
        <end position="152"/>
    </location>
</feature>